<keyword evidence="2" id="KW-1185">Reference proteome</keyword>
<proteinExistence type="predicted"/>
<accession>A0AAV3PW13</accession>
<reference evidence="1 2" key="1">
    <citation type="submission" date="2024-01" db="EMBL/GenBank/DDBJ databases">
        <title>The complete chloroplast genome sequence of Lithospermum erythrorhizon: insights into the phylogenetic relationship among Boraginaceae species and the maternal lineages of purple gromwells.</title>
        <authorList>
            <person name="Okada T."/>
            <person name="Watanabe K."/>
        </authorList>
    </citation>
    <scope>NUCLEOTIDE SEQUENCE [LARGE SCALE GENOMIC DNA]</scope>
</reference>
<dbReference type="InterPro" id="IPR040256">
    <property type="entry name" value="At4g02000-like"/>
</dbReference>
<dbReference type="PANTHER" id="PTHR31286">
    <property type="entry name" value="GLYCINE-RICH CELL WALL STRUCTURAL PROTEIN 1.8-LIKE"/>
    <property type="match status" value="1"/>
</dbReference>
<evidence type="ECO:0000313" key="1">
    <source>
        <dbReference type="EMBL" id="GAA0156007.1"/>
    </source>
</evidence>
<organism evidence="1 2">
    <name type="scientific">Lithospermum erythrorhizon</name>
    <name type="common">Purple gromwell</name>
    <name type="synonym">Lithospermum officinale var. erythrorhizon</name>
    <dbReference type="NCBI Taxonomy" id="34254"/>
    <lineage>
        <taxon>Eukaryota</taxon>
        <taxon>Viridiplantae</taxon>
        <taxon>Streptophyta</taxon>
        <taxon>Embryophyta</taxon>
        <taxon>Tracheophyta</taxon>
        <taxon>Spermatophyta</taxon>
        <taxon>Magnoliopsida</taxon>
        <taxon>eudicotyledons</taxon>
        <taxon>Gunneridae</taxon>
        <taxon>Pentapetalae</taxon>
        <taxon>asterids</taxon>
        <taxon>lamiids</taxon>
        <taxon>Boraginales</taxon>
        <taxon>Boraginaceae</taxon>
        <taxon>Boraginoideae</taxon>
        <taxon>Lithospermeae</taxon>
        <taxon>Lithospermum</taxon>
    </lineage>
</organism>
<evidence type="ECO:0000313" key="2">
    <source>
        <dbReference type="Proteomes" id="UP001454036"/>
    </source>
</evidence>
<dbReference type="EMBL" id="BAABME010019089">
    <property type="protein sequence ID" value="GAA0156007.1"/>
    <property type="molecule type" value="Genomic_DNA"/>
</dbReference>
<gene>
    <name evidence="1" type="ORF">LIER_38196</name>
</gene>
<dbReference type="Proteomes" id="UP001454036">
    <property type="component" value="Unassembled WGS sequence"/>
</dbReference>
<dbReference type="PANTHER" id="PTHR31286:SF180">
    <property type="entry name" value="OS10G0362600 PROTEIN"/>
    <property type="match status" value="1"/>
</dbReference>
<name>A0AAV3PW13_LITER</name>
<dbReference type="AlphaFoldDB" id="A0AAV3PW13"/>
<comment type="caution">
    <text evidence="1">The sequence shown here is derived from an EMBL/GenBank/DDBJ whole genome shotgun (WGS) entry which is preliminary data.</text>
</comment>
<sequence>MFGKIGSYPGNPLFVDNATTDMARISYARIYVEIEATREILEFVPLVNENGEEFLQKVECEWKPPKSRRVWKPKVELEVPNSENVVIVEKEERNIPPLEECDSIIDKITPQEVTLPTTAVNVDNQFAILNEAMQNDTNNVGESISKVAQVGEEDCMGRALVRG</sequence>
<protein>
    <submittedName>
        <fullName evidence="1">Uncharacterized protein</fullName>
    </submittedName>
</protein>